<proteinExistence type="predicted"/>
<evidence type="ECO:0000313" key="1">
    <source>
        <dbReference type="EMBL" id="RHN81216.1"/>
    </source>
</evidence>
<reference evidence="1" key="1">
    <citation type="journal article" date="2018" name="Nat. Plants">
        <title>Whole-genome landscape of Medicago truncatula symbiotic genes.</title>
        <authorList>
            <person name="Pecrix Y."/>
            <person name="Gamas P."/>
            <person name="Carrere S."/>
        </authorList>
    </citation>
    <scope>NUCLEOTIDE SEQUENCE</scope>
    <source>
        <tissue evidence="1">Leaves</tissue>
    </source>
</reference>
<dbReference type="Proteomes" id="UP000265566">
    <property type="component" value="Chromosome 1"/>
</dbReference>
<protein>
    <submittedName>
        <fullName evidence="1">Uncharacterized protein</fullName>
    </submittedName>
</protein>
<dbReference type="EMBL" id="PSQE01000001">
    <property type="protein sequence ID" value="RHN81216.1"/>
    <property type="molecule type" value="Genomic_DNA"/>
</dbReference>
<gene>
    <name evidence="1" type="ORF">MtrunA17_Chr1g0196651</name>
</gene>
<dbReference type="PANTHER" id="PTHR36702">
    <property type="entry name" value="HOLLIDAY JUNCTION RESOLVASE"/>
    <property type="match status" value="1"/>
</dbReference>
<name>A0A396JSC8_MEDTR</name>
<dbReference type="AlphaFoldDB" id="A0A396JSC8"/>
<dbReference type="Pfam" id="PF14868">
    <property type="entry name" value="DUF4487"/>
    <property type="match status" value="1"/>
</dbReference>
<dbReference type="PANTHER" id="PTHR36702:SF1">
    <property type="entry name" value="HOLLIDAY JUNCTION RESOLVASE"/>
    <property type="match status" value="1"/>
</dbReference>
<accession>A0A396JSC8</accession>
<comment type="caution">
    <text evidence="1">The sequence shown here is derived from an EMBL/GenBank/DDBJ whole genome shotgun (WGS) entry which is preliminary data.</text>
</comment>
<organism evidence="1">
    <name type="scientific">Medicago truncatula</name>
    <name type="common">Barrel medic</name>
    <name type="synonym">Medicago tribuloides</name>
    <dbReference type="NCBI Taxonomy" id="3880"/>
    <lineage>
        <taxon>Eukaryota</taxon>
        <taxon>Viridiplantae</taxon>
        <taxon>Streptophyta</taxon>
        <taxon>Embryophyta</taxon>
        <taxon>Tracheophyta</taxon>
        <taxon>Spermatophyta</taxon>
        <taxon>Magnoliopsida</taxon>
        <taxon>eudicotyledons</taxon>
        <taxon>Gunneridae</taxon>
        <taxon>Pentapetalae</taxon>
        <taxon>rosids</taxon>
        <taxon>fabids</taxon>
        <taxon>Fabales</taxon>
        <taxon>Fabaceae</taxon>
        <taxon>Papilionoideae</taxon>
        <taxon>50 kb inversion clade</taxon>
        <taxon>NPAAA clade</taxon>
        <taxon>Hologalegina</taxon>
        <taxon>IRL clade</taxon>
        <taxon>Trifolieae</taxon>
        <taxon>Medicago</taxon>
    </lineage>
</organism>
<dbReference type="InterPro" id="IPR027902">
    <property type="entry name" value="DUF4487"/>
</dbReference>
<dbReference type="Gramene" id="rna5228">
    <property type="protein sequence ID" value="RHN81216.1"/>
    <property type="gene ID" value="gene5228"/>
</dbReference>
<sequence>MAEGNSGADIHRILAAVKSSEVVEDRVQLFTDLGNLSLKEASESDHASVMNCLVSQISTYWETFTCLDVTQCMLNRSILQVALKNIDFNLPSCLLQTLILGVKASIWSGKHLQMTLLSTEESQEDEHSSVFYQLLLEILRFSASTFSALLKFTDISNKELMNNVEIFTIEVLNLTKDSISEAKKIQSFGSEILKATHTVIDVVVKLCKVRSELINWEACDEKQSRFDKPIHVVHAINITKYTIEKLSQIGVLAANDGGSLVNILSISWKGVVSLLQIGGGHLTEVDIANIVVSLLVLIAEPLKCAAEVWSSSLNETISVTEAKRIFVPVKFYLINAVKICSLYPHQTYTVYREIAHCILTITSFWILANNENLLKNASAVIAELLEETTLDLVLSLLISDKLKLEQKLEVMEWLFVNEDSHSGLDCPTLAACNFTLVNKIFLSSCEDISRSRVLMLGRVVLFINFLKYSLKLDEDVKVAITQKLNWFLDVLVEEDVYSCMLVLQLPSLSGSGKTAELVWQPMFTLLLQAFKTFMIVISSSTAWSELQSFLLENFFHPHFLCWEIVMQCWCFVLQYAETQMANNIISKLCSLLKLLGSSDSVFLPHSSFRKLTRSFCLLLTCCEKSVVEEVFMSIVGDRRSHLSQILCLALFIEGFSLDLLSDEFRKTSIQTIISDYFDFIDNFNEASLTACSSSLFGIPVFILSASLQSSLQSIKERLPEIDARAIKFLVSISSNYKSTVDKEIKDHSLRLFGEILVIISYLEHLYKSNDIEQAIIQIENIFITEPPVLLYKCKPHLAQFLTGLVHMEFSESDDGDAKSRAAWELFHLILTERHWAFTHLALTAFGYFAAHTTCCQLWRFLPPDAALSYDIISGTETTKERFYAELREFLNKQNALLTVAPSPEQLELLRREGLMLKQMIHNISVNAERRDGCENMEIDDKNQLNSMEVDDMNQTNKKRKLPAGISKGVELLKNGLKIIGDGLSEWQLNQFETNELHVKYSAQFSRLEDAITHFEELAGSGEVCLSPIQSNLRG</sequence>